<dbReference type="Proteomes" id="UP000480266">
    <property type="component" value="Unassembled WGS sequence"/>
</dbReference>
<evidence type="ECO:0000256" key="1">
    <source>
        <dbReference type="ARBA" id="ARBA00022603"/>
    </source>
</evidence>
<comment type="caution">
    <text evidence="5">The sequence shown here is derived from an EMBL/GenBank/DDBJ whole genome shotgun (WGS) entry which is preliminary data.</text>
</comment>
<evidence type="ECO:0000256" key="2">
    <source>
        <dbReference type="ARBA" id="ARBA00022679"/>
    </source>
</evidence>
<sequence length="210" mass="23956">MSRDWQNWDAPKVAERIQTIWKEEPTELQHREQLTELISRHVPSLKGTFLDVGCGTGLVYEQLRAASNNAVDYTGVDVSLQMLKTARQNFPEALFLYGDGFELVFRDAEMDCVLCFEVAGHIPRVRLLLSELLRVTRKICIFTVWPSETDEITEDYEEIEGAKFLHRKYPDSYIRQCILSAAPSGIKQIETESLRSGGRAYIVERAPVSA</sequence>
<accession>A0A7C9VPM1</accession>
<keyword evidence="6" id="KW-1185">Reference proteome</keyword>
<dbReference type="InterPro" id="IPR013216">
    <property type="entry name" value="Methyltransf_11"/>
</dbReference>
<feature type="domain" description="Methyltransferase type 11" evidence="4">
    <location>
        <begin position="50"/>
        <end position="138"/>
    </location>
</feature>
<organism evidence="5 6">
    <name type="scientific">Candidatus Afipia apatlaquensis</name>
    <dbReference type="NCBI Taxonomy" id="2712852"/>
    <lineage>
        <taxon>Bacteria</taxon>
        <taxon>Pseudomonadati</taxon>
        <taxon>Pseudomonadota</taxon>
        <taxon>Alphaproteobacteria</taxon>
        <taxon>Hyphomicrobiales</taxon>
        <taxon>Nitrobacteraceae</taxon>
        <taxon>Afipia</taxon>
    </lineage>
</organism>
<dbReference type="SUPFAM" id="SSF53335">
    <property type="entry name" value="S-adenosyl-L-methionine-dependent methyltransferases"/>
    <property type="match status" value="1"/>
</dbReference>
<evidence type="ECO:0000256" key="3">
    <source>
        <dbReference type="ARBA" id="ARBA00022691"/>
    </source>
</evidence>
<keyword evidence="3" id="KW-0949">S-adenosyl-L-methionine</keyword>
<proteinExistence type="predicted"/>
<evidence type="ECO:0000313" key="6">
    <source>
        <dbReference type="Proteomes" id="UP000480266"/>
    </source>
</evidence>
<dbReference type="Gene3D" id="3.40.50.150">
    <property type="entry name" value="Vaccinia Virus protein VP39"/>
    <property type="match status" value="1"/>
</dbReference>
<dbReference type="AlphaFoldDB" id="A0A7C9VPM1"/>
<keyword evidence="2" id="KW-0808">Transferase</keyword>
<dbReference type="PANTHER" id="PTHR43464:SF19">
    <property type="entry name" value="UBIQUINONE BIOSYNTHESIS O-METHYLTRANSFERASE, MITOCHONDRIAL"/>
    <property type="match status" value="1"/>
</dbReference>
<evidence type="ECO:0000313" key="5">
    <source>
        <dbReference type="EMBL" id="NGX97153.1"/>
    </source>
</evidence>
<dbReference type="CDD" id="cd02440">
    <property type="entry name" value="AdoMet_MTases"/>
    <property type="match status" value="1"/>
</dbReference>
<protein>
    <submittedName>
        <fullName evidence="5">Class I SAM-dependent methyltransferase</fullName>
    </submittedName>
</protein>
<gene>
    <name evidence="5" type="ORF">G4V63_18635</name>
</gene>
<dbReference type="GO" id="GO:0032259">
    <property type="term" value="P:methylation"/>
    <property type="evidence" value="ECO:0007669"/>
    <property type="project" value="UniProtKB-KW"/>
</dbReference>
<dbReference type="EMBL" id="JAAMRR010000948">
    <property type="protein sequence ID" value="NGX97153.1"/>
    <property type="molecule type" value="Genomic_DNA"/>
</dbReference>
<reference evidence="5" key="1">
    <citation type="submission" date="2020-02" db="EMBL/GenBank/DDBJ databases">
        <title>Draft genome sequence of Candidatus Afipia apatlaquensis IBT-C3, a potential strain for decolorization of textile dyes.</title>
        <authorList>
            <person name="Sanchez-Reyes A."/>
            <person name="Breton-Deval L."/>
            <person name="Mangelson H."/>
            <person name="Sanchez-Flores A."/>
        </authorList>
    </citation>
    <scope>NUCLEOTIDE SEQUENCE [LARGE SCALE GENOMIC DNA]</scope>
    <source>
        <strain evidence="5">IBT-C3</strain>
    </source>
</reference>
<dbReference type="Pfam" id="PF08241">
    <property type="entry name" value="Methyltransf_11"/>
    <property type="match status" value="1"/>
</dbReference>
<dbReference type="InterPro" id="IPR029063">
    <property type="entry name" value="SAM-dependent_MTases_sf"/>
</dbReference>
<keyword evidence="1 5" id="KW-0489">Methyltransferase</keyword>
<dbReference type="PANTHER" id="PTHR43464">
    <property type="entry name" value="METHYLTRANSFERASE"/>
    <property type="match status" value="1"/>
</dbReference>
<name>A0A7C9VPM1_9BRAD</name>
<dbReference type="GO" id="GO:0008757">
    <property type="term" value="F:S-adenosylmethionine-dependent methyltransferase activity"/>
    <property type="evidence" value="ECO:0007669"/>
    <property type="project" value="InterPro"/>
</dbReference>
<evidence type="ECO:0000259" key="4">
    <source>
        <dbReference type="Pfam" id="PF08241"/>
    </source>
</evidence>